<feature type="signal peptide" evidence="1">
    <location>
        <begin position="1"/>
        <end position="21"/>
    </location>
</feature>
<dbReference type="RefSeq" id="WP_011414351.1">
    <property type="nucleotide sequence ID" value="NC_007722.1"/>
</dbReference>
<proteinExistence type="predicted"/>
<dbReference type="eggNOG" id="ENOG5032TYP">
    <property type="taxonomic scope" value="Bacteria"/>
</dbReference>
<organism evidence="2 3">
    <name type="scientific">Erythrobacter litoralis (strain HTCC2594)</name>
    <dbReference type="NCBI Taxonomy" id="314225"/>
    <lineage>
        <taxon>Bacteria</taxon>
        <taxon>Pseudomonadati</taxon>
        <taxon>Pseudomonadota</taxon>
        <taxon>Alphaproteobacteria</taxon>
        <taxon>Sphingomonadales</taxon>
        <taxon>Erythrobacteraceae</taxon>
        <taxon>Erythrobacter/Porphyrobacter group</taxon>
        <taxon>Erythrobacter</taxon>
    </lineage>
</organism>
<feature type="chain" id="PRO_5004213066" evidence="1">
    <location>
        <begin position="22"/>
        <end position="176"/>
    </location>
</feature>
<keyword evidence="1" id="KW-0732">Signal</keyword>
<dbReference type="EMBL" id="CP000157">
    <property type="protein sequence ID" value="ABC63515.1"/>
    <property type="molecule type" value="Genomic_DNA"/>
</dbReference>
<dbReference type="AlphaFoldDB" id="Q2N9X6"/>
<protein>
    <submittedName>
        <fullName evidence="2">Uncharacterized protein</fullName>
    </submittedName>
</protein>
<gene>
    <name evidence="2" type="ordered locus">ELI_07115</name>
</gene>
<evidence type="ECO:0000256" key="1">
    <source>
        <dbReference type="SAM" id="SignalP"/>
    </source>
</evidence>
<reference evidence="3" key="1">
    <citation type="journal article" date="2009" name="J. Bacteriol.">
        <title>Complete genome sequence of Erythrobacter litoralis HTCC2594.</title>
        <authorList>
            <person name="Oh H.M."/>
            <person name="Giovannoni S.J."/>
            <person name="Ferriera S."/>
            <person name="Johnson J."/>
            <person name="Cho J.C."/>
        </authorList>
    </citation>
    <scope>NUCLEOTIDE SEQUENCE [LARGE SCALE GENOMIC DNA]</scope>
    <source>
        <strain evidence="3">HTCC2594</strain>
    </source>
</reference>
<evidence type="ECO:0000313" key="2">
    <source>
        <dbReference type="EMBL" id="ABC63515.1"/>
    </source>
</evidence>
<dbReference type="STRING" id="314225.ELI_07115"/>
<accession>Q2N9X6</accession>
<keyword evidence="3" id="KW-1185">Reference proteome</keyword>
<name>Q2N9X6_ERYLH</name>
<dbReference type="HOGENOM" id="CLU_101672_1_1_5"/>
<sequence>MHRFSLLALPLVLIGASAASQDEPKRVDKAPNAGDIAMTPIQDLNLSSDPIPPILIAAEDAPYANENLSDCSAIGDEIARLTAVLGPDLDIENGKDGLSVGKVAKSAVGSLIPFRGVVREITGAADKQREFQAAILAGAVRRGYLKGLGEAKDCPYPARPAFVEIQVEDEEQVIDD</sequence>
<dbReference type="Proteomes" id="UP000008808">
    <property type="component" value="Chromosome"/>
</dbReference>
<dbReference type="KEGG" id="eli:ELI_07115"/>
<evidence type="ECO:0000313" key="3">
    <source>
        <dbReference type="Proteomes" id="UP000008808"/>
    </source>
</evidence>